<evidence type="ECO:0000313" key="1">
    <source>
        <dbReference type="EMBL" id="POB00181.1"/>
    </source>
</evidence>
<sequence>MVCFAGIVYFALNFKLYYPRKYFLCAFRWHVKFTSVYLVVRIVGYSNCFDFYFSLTVIIYGGYDHFHITLLVTC</sequence>
<proteinExistence type="predicted"/>
<organism evidence="1 2">
    <name type="scientific">Chromobacterium sinusclupearum</name>
    <dbReference type="NCBI Taxonomy" id="2077146"/>
    <lineage>
        <taxon>Bacteria</taxon>
        <taxon>Pseudomonadati</taxon>
        <taxon>Pseudomonadota</taxon>
        <taxon>Betaproteobacteria</taxon>
        <taxon>Neisseriales</taxon>
        <taxon>Chromobacteriaceae</taxon>
        <taxon>Chromobacterium</taxon>
    </lineage>
</organism>
<comment type="caution">
    <text evidence="1">The sequence shown here is derived from an EMBL/GenBank/DDBJ whole genome shotgun (WGS) entry which is preliminary data.</text>
</comment>
<accession>A0A2K4MSV3</accession>
<dbReference type="Proteomes" id="UP000236416">
    <property type="component" value="Unassembled WGS sequence"/>
</dbReference>
<name>A0A2K4MSV3_9NEIS</name>
<protein>
    <submittedName>
        <fullName evidence="1">Uncharacterized protein</fullName>
    </submittedName>
</protein>
<gene>
    <name evidence="1" type="ORF">C2134_03025</name>
</gene>
<dbReference type="EMBL" id="PPTF01000013">
    <property type="protein sequence ID" value="POB00181.1"/>
    <property type="molecule type" value="Genomic_DNA"/>
</dbReference>
<evidence type="ECO:0000313" key="2">
    <source>
        <dbReference type="Proteomes" id="UP000236416"/>
    </source>
</evidence>
<keyword evidence="2" id="KW-1185">Reference proteome</keyword>
<reference evidence="1 2" key="1">
    <citation type="submission" date="2018-01" db="EMBL/GenBank/DDBJ databases">
        <title>Genomic Sequence of Chromobacterium MWU13-2610 from wild cranberry bogs within the Cape Cod National Seashore.</title>
        <authorList>
            <person name="O'Hara-Hanley K."/>
            <person name="Soby S."/>
            <person name="Harrison A."/>
        </authorList>
    </citation>
    <scope>NUCLEOTIDE SEQUENCE [LARGE SCALE GENOMIC DNA]</scope>
    <source>
        <strain evidence="1 2">MWU13-2610</strain>
    </source>
</reference>
<dbReference type="AlphaFoldDB" id="A0A2K4MSV3"/>